<evidence type="ECO:0000313" key="1">
    <source>
        <dbReference type="EMBL" id="GEU43711.1"/>
    </source>
</evidence>
<name>A0A6L2K2U0_TANCI</name>
<dbReference type="EMBL" id="BKCJ010001745">
    <property type="protein sequence ID" value="GEU43711.1"/>
    <property type="molecule type" value="Genomic_DNA"/>
</dbReference>
<comment type="caution">
    <text evidence="1">The sequence shown here is derived from an EMBL/GenBank/DDBJ whole genome shotgun (WGS) entry which is preliminary data.</text>
</comment>
<sequence length="278" mass="31340">MVESLPDHRLSKYGFNTLDMVTYADVTNLSNLVVHHRLQISNLATYAIANPPLHTTERRMITCSLFSSIKLYTPPVKECCFRRSGSIASEGEGSSRPFGKQQRRLRLVSSIAHTLSDEGCINLFFEVALLGTPADLGKKRRKQTKSNGLRVEKMWISDGSSFRQNIGNVQEADLIKMERRGKRRLKAMRFPSSSYNMIQYPNDCITLILLLQVFLKISDTLLHPPWRCTEGSSIIQNDYQSHGDSENMLTLGNDDPSVGNSSVHYLMGLKNLLETLLS</sequence>
<accession>A0A6L2K2U0</accession>
<reference evidence="1" key="1">
    <citation type="journal article" date="2019" name="Sci. Rep.">
        <title>Draft genome of Tanacetum cinerariifolium, the natural source of mosquito coil.</title>
        <authorList>
            <person name="Yamashiro T."/>
            <person name="Shiraishi A."/>
            <person name="Satake H."/>
            <person name="Nakayama K."/>
        </authorList>
    </citation>
    <scope>NUCLEOTIDE SEQUENCE</scope>
</reference>
<protein>
    <submittedName>
        <fullName evidence="1">Uncharacterized protein</fullName>
    </submittedName>
</protein>
<gene>
    <name evidence="1" type="ORF">Tci_015689</name>
</gene>
<proteinExistence type="predicted"/>
<dbReference type="AlphaFoldDB" id="A0A6L2K2U0"/>
<organism evidence="1">
    <name type="scientific">Tanacetum cinerariifolium</name>
    <name type="common">Dalmatian daisy</name>
    <name type="synonym">Chrysanthemum cinerariifolium</name>
    <dbReference type="NCBI Taxonomy" id="118510"/>
    <lineage>
        <taxon>Eukaryota</taxon>
        <taxon>Viridiplantae</taxon>
        <taxon>Streptophyta</taxon>
        <taxon>Embryophyta</taxon>
        <taxon>Tracheophyta</taxon>
        <taxon>Spermatophyta</taxon>
        <taxon>Magnoliopsida</taxon>
        <taxon>eudicotyledons</taxon>
        <taxon>Gunneridae</taxon>
        <taxon>Pentapetalae</taxon>
        <taxon>asterids</taxon>
        <taxon>campanulids</taxon>
        <taxon>Asterales</taxon>
        <taxon>Asteraceae</taxon>
        <taxon>Asteroideae</taxon>
        <taxon>Anthemideae</taxon>
        <taxon>Anthemidinae</taxon>
        <taxon>Tanacetum</taxon>
    </lineage>
</organism>